<comment type="similarity">
    <text evidence="1">Belongs to the short-chain dehydrogenases/reductases (SDR) family.</text>
</comment>
<dbReference type="Pfam" id="PF23441">
    <property type="entry name" value="SDR"/>
    <property type="match status" value="1"/>
</dbReference>
<dbReference type="PRINTS" id="PR00081">
    <property type="entry name" value="GDHRDH"/>
</dbReference>
<reference evidence="4 5" key="1">
    <citation type="journal article" date="2024" name="J Genomics">
        <title>Draft genome sequencing and assembly of Favolaschia claudopus CIRM-BRFM 2984 isolated from oak limbs.</title>
        <authorList>
            <person name="Navarro D."/>
            <person name="Drula E."/>
            <person name="Chaduli D."/>
            <person name="Cazenave R."/>
            <person name="Ahrendt S."/>
            <person name="Wang J."/>
            <person name="Lipzen A."/>
            <person name="Daum C."/>
            <person name="Barry K."/>
            <person name="Grigoriev I.V."/>
            <person name="Favel A."/>
            <person name="Rosso M.N."/>
            <person name="Martin F."/>
        </authorList>
    </citation>
    <scope>NUCLEOTIDE SEQUENCE [LARGE SCALE GENOMIC DNA]</scope>
    <source>
        <strain evidence="4 5">CIRM-BRFM 2984</strain>
    </source>
</reference>
<dbReference type="Proteomes" id="UP001362999">
    <property type="component" value="Unassembled WGS sequence"/>
</dbReference>
<evidence type="ECO:0000256" key="3">
    <source>
        <dbReference type="ARBA" id="ARBA00023002"/>
    </source>
</evidence>
<dbReference type="AlphaFoldDB" id="A0AAW0BI93"/>
<evidence type="ECO:0000313" key="4">
    <source>
        <dbReference type="EMBL" id="KAK7025244.1"/>
    </source>
</evidence>
<dbReference type="InterPro" id="IPR036291">
    <property type="entry name" value="NAD(P)-bd_dom_sf"/>
</dbReference>
<dbReference type="Gene3D" id="3.40.50.720">
    <property type="entry name" value="NAD(P)-binding Rossmann-like Domain"/>
    <property type="match status" value="1"/>
</dbReference>
<dbReference type="SUPFAM" id="SSF51735">
    <property type="entry name" value="NAD(P)-binding Rossmann-fold domains"/>
    <property type="match status" value="1"/>
</dbReference>
<evidence type="ECO:0000256" key="1">
    <source>
        <dbReference type="ARBA" id="ARBA00006484"/>
    </source>
</evidence>
<keyword evidence="2" id="KW-0521">NADP</keyword>
<dbReference type="EMBL" id="JAWWNJ010000034">
    <property type="protein sequence ID" value="KAK7025244.1"/>
    <property type="molecule type" value="Genomic_DNA"/>
</dbReference>
<evidence type="ECO:0000313" key="5">
    <source>
        <dbReference type="Proteomes" id="UP001362999"/>
    </source>
</evidence>
<organism evidence="4 5">
    <name type="scientific">Favolaschia claudopus</name>
    <dbReference type="NCBI Taxonomy" id="2862362"/>
    <lineage>
        <taxon>Eukaryota</taxon>
        <taxon>Fungi</taxon>
        <taxon>Dikarya</taxon>
        <taxon>Basidiomycota</taxon>
        <taxon>Agaricomycotina</taxon>
        <taxon>Agaricomycetes</taxon>
        <taxon>Agaricomycetidae</taxon>
        <taxon>Agaricales</taxon>
        <taxon>Marasmiineae</taxon>
        <taxon>Mycenaceae</taxon>
        <taxon>Favolaschia</taxon>
    </lineage>
</organism>
<gene>
    <name evidence="4" type="ORF">R3P38DRAFT_2953514</name>
</gene>
<dbReference type="PANTHER" id="PTHR43477">
    <property type="entry name" value="DIHYDROANTICAPSIN 7-DEHYDROGENASE"/>
    <property type="match status" value="1"/>
</dbReference>
<dbReference type="PANTHER" id="PTHR43477:SF1">
    <property type="entry name" value="DIHYDROANTICAPSIN 7-DEHYDROGENASE"/>
    <property type="match status" value="1"/>
</dbReference>
<keyword evidence="3" id="KW-0560">Oxidoreductase</keyword>
<comment type="caution">
    <text evidence="4">The sequence shown here is derived from an EMBL/GenBank/DDBJ whole genome shotgun (WGS) entry which is preliminary data.</text>
</comment>
<proteinExistence type="inferred from homology"/>
<name>A0AAW0BI93_9AGAR</name>
<evidence type="ECO:0000256" key="2">
    <source>
        <dbReference type="ARBA" id="ARBA00022857"/>
    </source>
</evidence>
<dbReference type="InterPro" id="IPR057571">
    <property type="entry name" value="SDR_PhqE-like"/>
</dbReference>
<dbReference type="InterPro" id="IPR051122">
    <property type="entry name" value="SDR_DHRS6-like"/>
</dbReference>
<keyword evidence="5" id="KW-1185">Reference proteome</keyword>
<protein>
    <submittedName>
        <fullName evidence="4">NAD(P)-binding protein</fullName>
    </submittedName>
</protein>
<accession>A0AAW0BI93</accession>
<sequence length="262" mass="26743">MAHPNFLENTRVLVIGGSSGIGFAVASAALANAAKVHITSMSASKLSSKLSALQSLYPNAHVSGSVTDLSNTETLEGNLQSVLDTAVNETGGALDHIVFTAGDGVALFPLAEASVEKALKPFTVRFLGSLLVGKLVAANPNKYLKSAASSSITLTTGIGVRRPSPGAVALAGVGGALEVLGRSLAVDLAPIRVNTVISGQVDTELLQKIIGGRPQVLEKFEKGTLTGQIGTPEGAAEVYLFCMRSALATGQSFVIDNGTTAK</sequence>
<dbReference type="CDD" id="cd05233">
    <property type="entry name" value="SDR_c"/>
    <property type="match status" value="1"/>
</dbReference>
<dbReference type="GO" id="GO:0016491">
    <property type="term" value="F:oxidoreductase activity"/>
    <property type="evidence" value="ECO:0007669"/>
    <property type="project" value="UniProtKB-KW"/>
</dbReference>
<dbReference type="InterPro" id="IPR002347">
    <property type="entry name" value="SDR_fam"/>
</dbReference>